<evidence type="ECO:0000256" key="2">
    <source>
        <dbReference type="ARBA" id="ARBA00022603"/>
    </source>
</evidence>
<keyword evidence="1 6" id="KW-0963">Cytoplasm</keyword>
<dbReference type="PIRSF" id="PIRSF029256">
    <property type="entry name" value="SpoU_TrmH_prd"/>
    <property type="match status" value="1"/>
</dbReference>
<dbReference type="OrthoDB" id="9789043at2"/>
<comment type="subcellular location">
    <subcellularLocation>
        <location evidence="6">Cytoplasm</location>
    </subcellularLocation>
</comment>
<dbReference type="EMBL" id="VFSS01000006">
    <property type="protein sequence ID" value="TPE57271.1"/>
    <property type="molecule type" value="Genomic_DNA"/>
</dbReference>
<feature type="domain" description="tRNA/rRNA methyltransferase SpoU type" evidence="8">
    <location>
        <begin position="2"/>
        <end position="148"/>
    </location>
</feature>
<feature type="binding site" evidence="6 7">
    <location>
        <position position="79"/>
    </location>
    <ligand>
        <name>S-adenosyl-L-methionine</name>
        <dbReference type="ChEBI" id="CHEBI:59789"/>
    </ligand>
</feature>
<keyword evidence="4 6" id="KW-0949">S-adenosyl-L-methionine</keyword>
<dbReference type="Pfam" id="PF00588">
    <property type="entry name" value="SpoU_methylase"/>
    <property type="match status" value="1"/>
</dbReference>
<organism evidence="9 10">
    <name type="scientific">[Mycoplasma] falconis</name>
    <dbReference type="NCBI Taxonomy" id="92403"/>
    <lineage>
        <taxon>Bacteria</taxon>
        <taxon>Bacillati</taxon>
        <taxon>Mycoplasmatota</taxon>
        <taxon>Mycoplasmoidales</taxon>
        <taxon>Metamycoplasmataceae</taxon>
        <taxon>Metamycoplasma</taxon>
    </lineage>
</organism>
<accession>A0A501X9U8</accession>
<keyword evidence="5 6" id="KW-0819">tRNA processing</keyword>
<dbReference type="InterPro" id="IPR029026">
    <property type="entry name" value="tRNA_m1G_MTases_N"/>
</dbReference>
<dbReference type="GO" id="GO:0002130">
    <property type="term" value="P:wobble position ribose methylation"/>
    <property type="evidence" value="ECO:0007669"/>
    <property type="project" value="TreeGrafter"/>
</dbReference>
<keyword evidence="10" id="KW-1185">Reference proteome</keyword>
<evidence type="ECO:0000256" key="7">
    <source>
        <dbReference type="PIRSR" id="PIRSR029256-1"/>
    </source>
</evidence>
<evidence type="ECO:0000313" key="9">
    <source>
        <dbReference type="EMBL" id="TPE57271.1"/>
    </source>
</evidence>
<dbReference type="GO" id="GO:0141102">
    <property type="term" value="F:tRNA (5-carboxymethylaminomethyluridine(34)-2'-O)-methyltransferase activity"/>
    <property type="evidence" value="ECO:0007669"/>
    <property type="project" value="RHEA"/>
</dbReference>
<feature type="binding site" evidence="6 7">
    <location>
        <position position="107"/>
    </location>
    <ligand>
        <name>S-adenosyl-L-methionine</name>
        <dbReference type="ChEBI" id="CHEBI:59789"/>
    </ligand>
</feature>
<dbReference type="InterPro" id="IPR029028">
    <property type="entry name" value="Alpha/beta_knot_MTases"/>
</dbReference>
<protein>
    <recommendedName>
        <fullName evidence="6">Putative tRNA (cytidine(34)-2'-O)-methyltransferase</fullName>
        <ecNumber evidence="6">2.1.1.207</ecNumber>
    </recommendedName>
    <alternativeName>
        <fullName evidence="6">tRNA (cytidine/uridine-2'-O-)-methyltransferase</fullName>
    </alternativeName>
</protein>
<evidence type="ECO:0000313" key="10">
    <source>
        <dbReference type="Proteomes" id="UP000319776"/>
    </source>
</evidence>
<dbReference type="Proteomes" id="UP000319776">
    <property type="component" value="Unassembled WGS sequence"/>
</dbReference>
<dbReference type="EC" id="2.1.1.207" evidence="6"/>
<dbReference type="GO" id="GO:0141098">
    <property type="term" value="F:tRNA (cytidine(34)-2'-O)-methyltransferase activity"/>
    <property type="evidence" value="ECO:0007669"/>
    <property type="project" value="RHEA"/>
</dbReference>
<dbReference type="Gene3D" id="3.40.1280.10">
    <property type="match status" value="1"/>
</dbReference>
<proteinExistence type="inferred from homology"/>
<dbReference type="CDD" id="cd18094">
    <property type="entry name" value="SpoU-like_TrmL"/>
    <property type="match status" value="1"/>
</dbReference>
<feature type="binding site" evidence="6 7">
    <location>
        <position position="136"/>
    </location>
    <ligand>
        <name>S-adenosyl-L-methionine</name>
        <dbReference type="ChEBI" id="CHEBI:59789"/>
    </ligand>
</feature>
<evidence type="ECO:0000256" key="5">
    <source>
        <dbReference type="ARBA" id="ARBA00022694"/>
    </source>
</evidence>
<name>A0A501X9U8_9BACT</name>
<dbReference type="PANTHER" id="PTHR42971:SF1">
    <property type="entry name" value="TRNA (CYTIDINE(34)-2'-O)-METHYLTRANSFERASE"/>
    <property type="match status" value="1"/>
</dbReference>
<reference evidence="9 10" key="1">
    <citation type="submission" date="2019-06" db="EMBL/GenBank/DDBJ databases">
        <title>Mycoplasma falconis type strain whole genome sequence.</title>
        <authorList>
            <person name="Spergser J."/>
        </authorList>
    </citation>
    <scope>NUCLEOTIDE SEQUENCE [LARGE SCALE GENOMIC DNA]</scope>
    <source>
        <strain evidence="9 10">ATCC 51372</strain>
    </source>
</reference>
<dbReference type="AlphaFoldDB" id="A0A501X9U8"/>
<comment type="catalytic activity">
    <reaction evidence="6">
        <text>cytidine(34) in tRNA + S-adenosyl-L-methionine = 2'-O-methylcytidine(34) in tRNA + S-adenosyl-L-homocysteine + H(+)</text>
        <dbReference type="Rhea" id="RHEA:43084"/>
        <dbReference type="Rhea" id="RHEA-COMP:10331"/>
        <dbReference type="Rhea" id="RHEA-COMP:10332"/>
        <dbReference type="ChEBI" id="CHEBI:15378"/>
        <dbReference type="ChEBI" id="CHEBI:57856"/>
        <dbReference type="ChEBI" id="CHEBI:59789"/>
        <dbReference type="ChEBI" id="CHEBI:74495"/>
        <dbReference type="ChEBI" id="CHEBI:82748"/>
        <dbReference type="EC" id="2.1.1.207"/>
    </reaction>
</comment>
<comment type="similarity">
    <text evidence="6">Belongs to the class IV-like SAM-binding methyltransferase superfamily. RNA methyltransferase TrmH family. TrmL subfamily.</text>
</comment>
<keyword evidence="3 6" id="KW-0808">Transferase</keyword>
<keyword evidence="2 6" id="KW-0489">Methyltransferase</keyword>
<evidence type="ECO:0000256" key="1">
    <source>
        <dbReference type="ARBA" id="ARBA00022490"/>
    </source>
</evidence>
<gene>
    <name evidence="9" type="ORF">FJO69_02055</name>
</gene>
<evidence type="ECO:0000256" key="4">
    <source>
        <dbReference type="ARBA" id="ARBA00022691"/>
    </source>
</evidence>
<dbReference type="RefSeq" id="WP_140781338.1">
    <property type="nucleotide sequence ID" value="NZ_VFSS01000006.1"/>
</dbReference>
<dbReference type="InterPro" id="IPR001537">
    <property type="entry name" value="SpoU_MeTrfase"/>
</dbReference>
<dbReference type="InterPro" id="IPR016914">
    <property type="entry name" value="TrmL"/>
</dbReference>
<comment type="function">
    <text evidence="6">Could methylate the ribose at the nucleotide 34 wobble position in tRNA.</text>
</comment>
<feature type="binding site" evidence="6 7">
    <location>
        <position position="128"/>
    </location>
    <ligand>
        <name>S-adenosyl-L-methionine</name>
        <dbReference type="ChEBI" id="CHEBI:59789"/>
    </ligand>
</feature>
<evidence type="ECO:0000259" key="8">
    <source>
        <dbReference type="Pfam" id="PF00588"/>
    </source>
</evidence>
<dbReference type="SUPFAM" id="SSF75217">
    <property type="entry name" value="alpha/beta knot"/>
    <property type="match status" value="1"/>
</dbReference>
<evidence type="ECO:0000256" key="3">
    <source>
        <dbReference type="ARBA" id="ARBA00022679"/>
    </source>
</evidence>
<evidence type="ECO:0000256" key="6">
    <source>
        <dbReference type="HAMAP-Rule" id="MF_01885"/>
    </source>
</evidence>
<dbReference type="HAMAP" id="MF_01885">
    <property type="entry name" value="tRNA_methyltr_TrmL"/>
    <property type="match status" value="1"/>
</dbReference>
<comment type="catalytic activity">
    <reaction evidence="6">
        <text>5-carboxymethylaminomethyluridine(34) in tRNA(Leu) + S-adenosyl-L-methionine = 5-carboxymethylaminomethyl-2'-O-methyluridine(34) in tRNA(Leu) + S-adenosyl-L-homocysteine + H(+)</text>
        <dbReference type="Rhea" id="RHEA:43088"/>
        <dbReference type="Rhea" id="RHEA-COMP:10333"/>
        <dbReference type="Rhea" id="RHEA-COMP:10334"/>
        <dbReference type="ChEBI" id="CHEBI:15378"/>
        <dbReference type="ChEBI" id="CHEBI:57856"/>
        <dbReference type="ChEBI" id="CHEBI:59789"/>
        <dbReference type="ChEBI" id="CHEBI:74508"/>
        <dbReference type="ChEBI" id="CHEBI:74511"/>
        <dbReference type="EC" id="2.1.1.207"/>
    </reaction>
</comment>
<dbReference type="PANTHER" id="PTHR42971">
    <property type="entry name" value="TRNA (CYTIDINE(34)-2'-O)-METHYLTRANSFERASE"/>
    <property type="match status" value="1"/>
</dbReference>
<sequence length="175" mass="20290">MINIIFYQPEISHNTASIIRTCMAGNAKLHIIKPTGFDIHPHWLKRSGAGHYLSEIQHEIHDSYESFYQKYGNKNIYYITRYGLKGYDEVDFQKEAKDSGEVWIMFGTESTGIPKRIMQTNIDNCLRIPMVKECRSLNLSVCGAIVLYEILRQTGFQDLSKYEVQKGKDFILKKD</sequence>
<dbReference type="GO" id="GO:0005737">
    <property type="term" value="C:cytoplasm"/>
    <property type="evidence" value="ECO:0007669"/>
    <property type="project" value="UniProtKB-SubCell"/>
</dbReference>
<dbReference type="GO" id="GO:0003723">
    <property type="term" value="F:RNA binding"/>
    <property type="evidence" value="ECO:0007669"/>
    <property type="project" value="InterPro"/>
</dbReference>
<comment type="caution">
    <text evidence="9">The sequence shown here is derived from an EMBL/GenBank/DDBJ whole genome shotgun (WGS) entry which is preliminary data.</text>
</comment>